<keyword evidence="3" id="KW-1185">Reference proteome</keyword>
<evidence type="ECO:0000313" key="2">
    <source>
        <dbReference type="EMBL" id="RDH39359.1"/>
    </source>
</evidence>
<evidence type="ECO:0000313" key="3">
    <source>
        <dbReference type="Proteomes" id="UP000253729"/>
    </source>
</evidence>
<sequence>MHPIQINDPSLEAARWIDSETARVVLPFNIEIASLKSDRDTDRAWRGVKYRKITRKQTGVDNSKRNGTTATKDKQRRPTEKWTTGHPKTRRT</sequence>
<accession>A0A3F3QK49</accession>
<dbReference type="RefSeq" id="XP_026632381.1">
    <property type="nucleotide sequence ID" value="XM_026764168.1"/>
</dbReference>
<feature type="region of interest" description="Disordered" evidence="1">
    <location>
        <begin position="56"/>
        <end position="92"/>
    </location>
</feature>
<dbReference type="AlphaFoldDB" id="A0A3F3QK49"/>
<organism evidence="2 3">
    <name type="scientific">Aspergillus welwitschiae</name>
    <dbReference type="NCBI Taxonomy" id="1341132"/>
    <lineage>
        <taxon>Eukaryota</taxon>
        <taxon>Fungi</taxon>
        <taxon>Dikarya</taxon>
        <taxon>Ascomycota</taxon>
        <taxon>Pezizomycotina</taxon>
        <taxon>Eurotiomycetes</taxon>
        <taxon>Eurotiomycetidae</taxon>
        <taxon>Eurotiales</taxon>
        <taxon>Aspergillaceae</taxon>
        <taxon>Aspergillus</taxon>
        <taxon>Aspergillus subgen. Circumdati</taxon>
    </lineage>
</organism>
<dbReference type="Proteomes" id="UP000253729">
    <property type="component" value="Unassembled WGS sequence"/>
</dbReference>
<feature type="compositionally biased region" description="Polar residues" evidence="1">
    <location>
        <begin position="56"/>
        <end position="70"/>
    </location>
</feature>
<proteinExistence type="predicted"/>
<feature type="compositionally biased region" description="Basic and acidic residues" evidence="1">
    <location>
        <begin position="71"/>
        <end position="80"/>
    </location>
</feature>
<gene>
    <name evidence="2" type="ORF">BDQ94DRAFT_132936</name>
</gene>
<name>A0A3F3QK49_9EURO</name>
<dbReference type="GeneID" id="38132524"/>
<dbReference type="EMBL" id="KZ852032">
    <property type="protein sequence ID" value="RDH39359.1"/>
    <property type="molecule type" value="Genomic_DNA"/>
</dbReference>
<protein>
    <submittedName>
        <fullName evidence="2">Uncharacterized protein</fullName>
    </submittedName>
</protein>
<evidence type="ECO:0000256" key="1">
    <source>
        <dbReference type="SAM" id="MobiDB-lite"/>
    </source>
</evidence>
<reference evidence="2 3" key="1">
    <citation type="submission" date="2018-07" db="EMBL/GenBank/DDBJ databases">
        <title>The genomes of Aspergillus section Nigri reveals drivers in fungal speciation.</title>
        <authorList>
            <consortium name="DOE Joint Genome Institute"/>
            <person name="Vesth T.C."/>
            <person name="Nybo J."/>
            <person name="Theobald S."/>
            <person name="Brandl J."/>
            <person name="Frisvad J.C."/>
            <person name="Nielsen K.F."/>
            <person name="Lyhne E.K."/>
            <person name="Kogle M.E."/>
            <person name="Kuo A."/>
            <person name="Riley R."/>
            <person name="Clum A."/>
            <person name="Nolan M."/>
            <person name="Lipzen A."/>
            <person name="Salamov A."/>
            <person name="Henrissat B."/>
            <person name="Wiebenga A."/>
            <person name="De vries R.P."/>
            <person name="Grigoriev I.V."/>
            <person name="Mortensen U.H."/>
            <person name="Andersen M.R."/>
            <person name="Baker S.E."/>
        </authorList>
    </citation>
    <scope>NUCLEOTIDE SEQUENCE [LARGE SCALE GENOMIC DNA]</scope>
    <source>
        <strain evidence="2 3">CBS 139.54b</strain>
    </source>
</reference>